<evidence type="ECO:0000256" key="6">
    <source>
        <dbReference type="RuleBase" id="RU003956"/>
    </source>
</evidence>
<evidence type="ECO:0000256" key="2">
    <source>
        <dbReference type="ARBA" id="ARBA00012925"/>
    </source>
</evidence>
<dbReference type="PROSITE" id="PS00705">
    <property type="entry name" value="PROK_CO2_ANHYDRASE_2"/>
    <property type="match status" value="1"/>
</dbReference>
<organism evidence="7 8">
    <name type="scientific">Pandoraea capi</name>
    <dbReference type="NCBI Taxonomy" id="2508286"/>
    <lineage>
        <taxon>Bacteria</taxon>
        <taxon>Pseudomonadati</taxon>
        <taxon>Pseudomonadota</taxon>
        <taxon>Betaproteobacteria</taxon>
        <taxon>Burkholderiales</taxon>
        <taxon>Burkholderiaceae</taxon>
        <taxon>Pandoraea</taxon>
    </lineage>
</organism>
<sequence length="245" mass="25827">MMCETRHPETPTSARRKFLQGSGALAATVAGLTSGISAPAFAVQPLKPHNVITPDDAIARLQEGNARYVAGLMQRHDFASEREPLNGGQNPYAALLGCADSRVAPEYAFDSVRGDLFTARVAGNIASDEATGSLEYAVGVLKVPLILVLGHDKCGAVEAALSAHTKGTKYPGSIQTLVRKIESSVRKIDINAPDRLDAAVAQNVRDNVNALRTASAILRDAETKGTLKIIGGVYRLGNGKVDLIA</sequence>
<dbReference type="InterPro" id="IPR015892">
    <property type="entry name" value="Carbonic_anhydrase_CS"/>
</dbReference>
<dbReference type="Pfam" id="PF00484">
    <property type="entry name" value="Pro_CA"/>
    <property type="match status" value="1"/>
</dbReference>
<name>A0ABY6VWA9_9BURK</name>
<protein>
    <recommendedName>
        <fullName evidence="2 6">Carbonic anhydrase</fullName>
        <ecNumber evidence="2 6">4.2.1.1</ecNumber>
    </recommendedName>
    <alternativeName>
        <fullName evidence="6">Carbonate dehydratase</fullName>
    </alternativeName>
</protein>
<dbReference type="SUPFAM" id="SSF53056">
    <property type="entry name" value="beta-carbonic anhydrase, cab"/>
    <property type="match status" value="1"/>
</dbReference>
<evidence type="ECO:0000256" key="5">
    <source>
        <dbReference type="ARBA" id="ARBA00048348"/>
    </source>
</evidence>
<comment type="function">
    <text evidence="6">Reversible hydration of carbon dioxide.</text>
</comment>
<dbReference type="EC" id="4.2.1.1" evidence="2 6"/>
<dbReference type="RefSeq" id="WP_217432390.1">
    <property type="nucleotide sequence ID" value="NZ_CABPRV010000003.1"/>
</dbReference>
<keyword evidence="3 6" id="KW-0862">Zinc</keyword>
<dbReference type="InterPro" id="IPR036874">
    <property type="entry name" value="Carbonic_anhydrase_sf"/>
</dbReference>
<gene>
    <name evidence="7" type="ORF">PCA20602_01916</name>
</gene>
<dbReference type="PROSITE" id="PS51318">
    <property type="entry name" value="TAT"/>
    <property type="match status" value="1"/>
</dbReference>
<evidence type="ECO:0000256" key="3">
    <source>
        <dbReference type="ARBA" id="ARBA00022833"/>
    </source>
</evidence>
<comment type="caution">
    <text evidence="7">The sequence shown here is derived from an EMBL/GenBank/DDBJ whole genome shotgun (WGS) entry which is preliminary data.</text>
</comment>
<dbReference type="InterPro" id="IPR006311">
    <property type="entry name" value="TAT_signal"/>
</dbReference>
<proteinExistence type="inferred from homology"/>
<comment type="similarity">
    <text evidence="1 6">Belongs to the beta-class carbonic anhydrase family.</text>
</comment>
<dbReference type="SMART" id="SM00947">
    <property type="entry name" value="Pro_CA"/>
    <property type="match status" value="1"/>
</dbReference>
<comment type="catalytic activity">
    <reaction evidence="5 6">
        <text>hydrogencarbonate + H(+) = CO2 + H2O</text>
        <dbReference type="Rhea" id="RHEA:10748"/>
        <dbReference type="ChEBI" id="CHEBI:15377"/>
        <dbReference type="ChEBI" id="CHEBI:15378"/>
        <dbReference type="ChEBI" id="CHEBI:16526"/>
        <dbReference type="ChEBI" id="CHEBI:17544"/>
        <dbReference type="EC" id="4.2.1.1"/>
    </reaction>
</comment>
<keyword evidence="4 6" id="KW-0456">Lyase</keyword>
<dbReference type="PANTHER" id="PTHR11002">
    <property type="entry name" value="CARBONIC ANHYDRASE"/>
    <property type="match status" value="1"/>
</dbReference>
<evidence type="ECO:0000256" key="1">
    <source>
        <dbReference type="ARBA" id="ARBA00006217"/>
    </source>
</evidence>
<evidence type="ECO:0000313" key="7">
    <source>
        <dbReference type="EMBL" id="VVD96583.1"/>
    </source>
</evidence>
<accession>A0ABY6VWA9</accession>
<reference evidence="7 8" key="1">
    <citation type="submission" date="2019-08" db="EMBL/GenBank/DDBJ databases">
        <authorList>
            <person name="Peeters C."/>
        </authorList>
    </citation>
    <scope>NUCLEOTIDE SEQUENCE [LARGE SCALE GENOMIC DNA]</scope>
    <source>
        <strain evidence="7 8">LMG 20602</strain>
    </source>
</reference>
<evidence type="ECO:0000256" key="4">
    <source>
        <dbReference type="ARBA" id="ARBA00023239"/>
    </source>
</evidence>
<evidence type="ECO:0000313" key="8">
    <source>
        <dbReference type="Proteomes" id="UP000366065"/>
    </source>
</evidence>
<dbReference type="PANTHER" id="PTHR11002:SF79">
    <property type="entry name" value="CARBONIC ANHYDRASE 2"/>
    <property type="match status" value="1"/>
</dbReference>
<dbReference type="InterPro" id="IPR001765">
    <property type="entry name" value="Carbonic_anhydrase"/>
</dbReference>
<dbReference type="Proteomes" id="UP000366065">
    <property type="component" value="Unassembled WGS sequence"/>
</dbReference>
<dbReference type="Gene3D" id="3.40.1050.10">
    <property type="entry name" value="Carbonic anhydrase"/>
    <property type="match status" value="1"/>
</dbReference>
<keyword evidence="8" id="KW-1185">Reference proteome</keyword>
<dbReference type="PROSITE" id="PS00704">
    <property type="entry name" value="PROK_CO2_ANHYDRASE_1"/>
    <property type="match status" value="1"/>
</dbReference>
<dbReference type="CDD" id="cd03378">
    <property type="entry name" value="beta_CA_cladeC"/>
    <property type="match status" value="1"/>
</dbReference>
<dbReference type="EMBL" id="CABPRV010000003">
    <property type="protein sequence ID" value="VVD96583.1"/>
    <property type="molecule type" value="Genomic_DNA"/>
</dbReference>